<dbReference type="GeneID" id="16075975"/>
<dbReference type="Proteomes" id="UP000007799">
    <property type="component" value="Unassembled WGS sequence"/>
</dbReference>
<dbReference type="GO" id="GO:0007007">
    <property type="term" value="P:inner mitochondrial membrane organization"/>
    <property type="evidence" value="ECO:0007669"/>
    <property type="project" value="TreeGrafter"/>
</dbReference>
<comment type="subcellular location">
    <subcellularLocation>
        <location evidence="1">Mitochondrion</location>
    </subcellularLocation>
</comment>
<dbReference type="InterPro" id="IPR002838">
    <property type="entry name" value="AIM24"/>
</dbReference>
<keyword evidence="5" id="KW-0496">Mitochondrion</keyword>
<dbReference type="AlphaFoldDB" id="F2U688"/>
<feature type="region of interest" description="Disordered" evidence="6">
    <location>
        <begin position="354"/>
        <end position="406"/>
    </location>
</feature>
<gene>
    <name evidence="7" type="ORF">PTSG_03666</name>
</gene>
<dbReference type="PANTHER" id="PTHR36959:SF2">
    <property type="entry name" value="ALTERED INHERITANCE OF MITOCHONDRIA PROTEIN 24, MITOCHONDRIAL"/>
    <property type="match status" value="1"/>
</dbReference>
<accession>F2U688</accession>
<dbReference type="Gene3D" id="3.60.160.10">
    <property type="entry name" value="Mitochondrial biogenesis AIM24"/>
    <property type="match status" value="1"/>
</dbReference>
<feature type="compositionally biased region" description="Polar residues" evidence="6">
    <location>
        <begin position="354"/>
        <end position="372"/>
    </location>
</feature>
<dbReference type="SUPFAM" id="SSF51219">
    <property type="entry name" value="TRAP-like"/>
    <property type="match status" value="1"/>
</dbReference>
<dbReference type="PANTHER" id="PTHR36959">
    <property type="entry name" value="ALTERED INHERITANCE OF MITOCHONDRIA PROTEIN 24, MITOCHONDRIAL"/>
    <property type="match status" value="1"/>
</dbReference>
<evidence type="ECO:0000256" key="4">
    <source>
        <dbReference type="ARBA" id="ARBA00022946"/>
    </source>
</evidence>
<evidence type="ECO:0000256" key="3">
    <source>
        <dbReference type="ARBA" id="ARBA00013287"/>
    </source>
</evidence>
<dbReference type="EMBL" id="GL832962">
    <property type="protein sequence ID" value="EGD83029.1"/>
    <property type="molecule type" value="Genomic_DNA"/>
</dbReference>
<feature type="compositionally biased region" description="Basic and acidic residues" evidence="6">
    <location>
        <begin position="373"/>
        <end position="399"/>
    </location>
</feature>
<keyword evidence="4" id="KW-0809">Transit peptide</keyword>
<sequence>MAGCSVLAMRRAVVGHAGWRRVGLLGHARVVTSRGVKMAASDTEPPKENDAEDESATKVPTKGGSTVTSISKGLGRLIFSSSTAKAEMEVVANGLGSLVHIFFPQHSYIKVRPGTLIAHSGALKTHTSYLQNPFKSAARKLGGGPFALVTVAASGVEGDCLVSPEGLGDVAILGLDGSRSYCISNKSFLASTSNLSLGLSFVSDINPVLGRMYMKVSGTGDLAITARGGLFRLVLEPGEKYLASAKHLVAWDSSMHPKFQDTTEPGQQRSLFSRMTAPLRSLFQGKRTMCELHGPGDFYLTSRLDAFRPTRRFGLPSVFGSRSDDAGSEPRVITVTQTPMPGDVHKSSEVTKVNFTPDQSQQRESNADTAQTAEKEDKQQQEKKHAQEEEVEGETDKPKKPWYKFW</sequence>
<dbReference type="OrthoDB" id="5591549at2759"/>
<dbReference type="InterPro" id="IPR016031">
    <property type="entry name" value="Trp_RNA-bd_attenuator-like_dom"/>
</dbReference>
<dbReference type="InParanoid" id="F2U688"/>
<dbReference type="GO" id="GO:0005743">
    <property type="term" value="C:mitochondrial inner membrane"/>
    <property type="evidence" value="ECO:0007669"/>
    <property type="project" value="TreeGrafter"/>
</dbReference>
<dbReference type="InterPro" id="IPR036983">
    <property type="entry name" value="AIM24_sf"/>
</dbReference>
<dbReference type="eggNOG" id="ENOG502S15J">
    <property type="taxonomic scope" value="Eukaryota"/>
</dbReference>
<feature type="region of interest" description="Disordered" evidence="6">
    <location>
        <begin position="36"/>
        <end position="65"/>
    </location>
</feature>
<evidence type="ECO:0000313" key="7">
    <source>
        <dbReference type="EMBL" id="EGD83029.1"/>
    </source>
</evidence>
<evidence type="ECO:0000256" key="2">
    <source>
        <dbReference type="ARBA" id="ARBA00009322"/>
    </source>
</evidence>
<evidence type="ECO:0000256" key="6">
    <source>
        <dbReference type="SAM" id="MobiDB-lite"/>
    </source>
</evidence>
<evidence type="ECO:0000313" key="8">
    <source>
        <dbReference type="Proteomes" id="UP000007799"/>
    </source>
</evidence>
<proteinExistence type="inferred from homology"/>
<protein>
    <recommendedName>
        <fullName evidence="3">Altered inheritance of mitochondria protein 24, mitochondrial</fullName>
    </recommendedName>
</protein>
<keyword evidence="8" id="KW-1185">Reference proteome</keyword>
<organism evidence="8">
    <name type="scientific">Salpingoeca rosetta (strain ATCC 50818 / BSB-021)</name>
    <dbReference type="NCBI Taxonomy" id="946362"/>
    <lineage>
        <taxon>Eukaryota</taxon>
        <taxon>Choanoflagellata</taxon>
        <taxon>Craspedida</taxon>
        <taxon>Salpingoecidae</taxon>
        <taxon>Salpingoeca</taxon>
    </lineage>
</organism>
<evidence type="ECO:0000256" key="1">
    <source>
        <dbReference type="ARBA" id="ARBA00004173"/>
    </source>
</evidence>
<dbReference type="Pfam" id="PF01987">
    <property type="entry name" value="AIM24"/>
    <property type="match status" value="1"/>
</dbReference>
<comment type="similarity">
    <text evidence="2">Belongs to the AIM24 family.</text>
</comment>
<reference evidence="7" key="1">
    <citation type="submission" date="2009-08" db="EMBL/GenBank/DDBJ databases">
        <title>Annotation of Salpingoeca rosetta.</title>
        <authorList>
            <consortium name="The Broad Institute Genome Sequencing Platform"/>
            <person name="Russ C."/>
            <person name="Cuomo C."/>
            <person name="Burger G."/>
            <person name="Gray M.W."/>
            <person name="Holland P.W.H."/>
            <person name="King N."/>
            <person name="Lang F.B.F."/>
            <person name="Roger A.J."/>
            <person name="Ruiz-Trillo I."/>
            <person name="Young S.K."/>
            <person name="Zeng Q."/>
            <person name="Gargeya S."/>
            <person name="Alvarado L."/>
            <person name="Berlin A."/>
            <person name="Chapman S.B."/>
            <person name="Chen Z."/>
            <person name="Freedman E."/>
            <person name="Gellesch M."/>
            <person name="Goldberg J."/>
            <person name="Griggs A."/>
            <person name="Gujja S."/>
            <person name="Heilman E."/>
            <person name="Heiman D."/>
            <person name="Howarth C."/>
            <person name="Mehta T."/>
            <person name="Neiman D."/>
            <person name="Pearson M."/>
            <person name="Roberts A."/>
            <person name="Saif S."/>
            <person name="Shea T."/>
            <person name="Shenoy N."/>
            <person name="Sisk P."/>
            <person name="Stolte C."/>
            <person name="Sykes S."/>
            <person name="White J."/>
            <person name="Yandava C."/>
            <person name="Haas B."/>
            <person name="Nusbaum C."/>
            <person name="Birren B."/>
        </authorList>
    </citation>
    <scope>NUCLEOTIDE SEQUENCE [LARGE SCALE GENOMIC DNA]</scope>
    <source>
        <strain evidence="7">ATCC 50818</strain>
    </source>
</reference>
<name>F2U688_SALR5</name>
<dbReference type="KEGG" id="sre:PTSG_03666"/>
<dbReference type="RefSeq" id="XP_004995393.1">
    <property type="nucleotide sequence ID" value="XM_004995336.1"/>
</dbReference>
<dbReference type="OMA" id="NCAICFS"/>
<evidence type="ECO:0000256" key="5">
    <source>
        <dbReference type="ARBA" id="ARBA00023128"/>
    </source>
</evidence>